<reference evidence="2" key="1">
    <citation type="journal article" date="2019" name="bioRxiv">
        <title>The Genome of the Zebra Mussel, Dreissena polymorpha: A Resource for Invasive Species Research.</title>
        <authorList>
            <person name="McCartney M.A."/>
            <person name="Auch B."/>
            <person name="Kono T."/>
            <person name="Mallez S."/>
            <person name="Zhang Y."/>
            <person name="Obille A."/>
            <person name="Becker A."/>
            <person name="Abrahante J.E."/>
            <person name="Garbe J."/>
            <person name="Badalamenti J.P."/>
            <person name="Herman A."/>
            <person name="Mangelson H."/>
            <person name="Liachko I."/>
            <person name="Sullivan S."/>
            <person name="Sone E.D."/>
            <person name="Koren S."/>
            <person name="Silverstein K.A.T."/>
            <person name="Beckman K.B."/>
            <person name="Gohl D.M."/>
        </authorList>
    </citation>
    <scope>NUCLEOTIDE SEQUENCE</scope>
    <source>
        <strain evidence="2">Duluth1</strain>
        <tissue evidence="2">Whole animal</tissue>
    </source>
</reference>
<name>A0A9D4K5U8_DREPO</name>
<reference evidence="2" key="2">
    <citation type="submission" date="2020-11" db="EMBL/GenBank/DDBJ databases">
        <authorList>
            <person name="McCartney M.A."/>
            <person name="Auch B."/>
            <person name="Kono T."/>
            <person name="Mallez S."/>
            <person name="Becker A."/>
            <person name="Gohl D.M."/>
            <person name="Silverstein K.A.T."/>
            <person name="Koren S."/>
            <person name="Bechman K.B."/>
            <person name="Herman A."/>
            <person name="Abrahante J.E."/>
            <person name="Garbe J."/>
        </authorList>
    </citation>
    <scope>NUCLEOTIDE SEQUENCE</scope>
    <source>
        <strain evidence="2">Duluth1</strain>
        <tissue evidence="2">Whole animal</tissue>
    </source>
</reference>
<sequence>MGSGDDNVENGRGGPRTAMQTRTSRVGLMKIMEVSRSKCWGNQSGIRVYGW</sequence>
<accession>A0A9D4K5U8</accession>
<evidence type="ECO:0000313" key="2">
    <source>
        <dbReference type="EMBL" id="KAH3833486.1"/>
    </source>
</evidence>
<comment type="caution">
    <text evidence="2">The sequence shown here is derived from an EMBL/GenBank/DDBJ whole genome shotgun (WGS) entry which is preliminary data.</text>
</comment>
<dbReference type="Proteomes" id="UP000828390">
    <property type="component" value="Unassembled WGS sequence"/>
</dbReference>
<dbReference type="AlphaFoldDB" id="A0A9D4K5U8"/>
<gene>
    <name evidence="2" type="ORF">DPMN_106797</name>
</gene>
<dbReference type="EMBL" id="JAIWYP010000004">
    <property type="protein sequence ID" value="KAH3833486.1"/>
    <property type="molecule type" value="Genomic_DNA"/>
</dbReference>
<organism evidence="2 3">
    <name type="scientific">Dreissena polymorpha</name>
    <name type="common">Zebra mussel</name>
    <name type="synonym">Mytilus polymorpha</name>
    <dbReference type="NCBI Taxonomy" id="45954"/>
    <lineage>
        <taxon>Eukaryota</taxon>
        <taxon>Metazoa</taxon>
        <taxon>Spiralia</taxon>
        <taxon>Lophotrochozoa</taxon>
        <taxon>Mollusca</taxon>
        <taxon>Bivalvia</taxon>
        <taxon>Autobranchia</taxon>
        <taxon>Heteroconchia</taxon>
        <taxon>Euheterodonta</taxon>
        <taxon>Imparidentia</taxon>
        <taxon>Neoheterodontei</taxon>
        <taxon>Myida</taxon>
        <taxon>Dreissenoidea</taxon>
        <taxon>Dreissenidae</taxon>
        <taxon>Dreissena</taxon>
    </lineage>
</organism>
<evidence type="ECO:0000313" key="3">
    <source>
        <dbReference type="Proteomes" id="UP000828390"/>
    </source>
</evidence>
<protein>
    <submittedName>
        <fullName evidence="2">Uncharacterized protein</fullName>
    </submittedName>
</protein>
<proteinExistence type="predicted"/>
<feature type="region of interest" description="Disordered" evidence="1">
    <location>
        <begin position="1"/>
        <end position="24"/>
    </location>
</feature>
<evidence type="ECO:0000256" key="1">
    <source>
        <dbReference type="SAM" id="MobiDB-lite"/>
    </source>
</evidence>
<keyword evidence="3" id="KW-1185">Reference proteome</keyword>